<accession>A0ABQ1AYT2</accession>
<dbReference type="SUPFAM" id="SSF51905">
    <property type="entry name" value="FAD/NAD(P)-binding domain"/>
    <property type="match status" value="1"/>
</dbReference>
<keyword evidence="4" id="KW-0560">Oxidoreductase</keyword>
<evidence type="ECO:0000256" key="2">
    <source>
        <dbReference type="ARBA" id="ARBA00022630"/>
    </source>
</evidence>
<evidence type="ECO:0000256" key="3">
    <source>
        <dbReference type="ARBA" id="ARBA00022827"/>
    </source>
</evidence>
<sequence length="438" mass="48778">MISGSQQWRQLSVAVIGGGIGGLAAATSLRRTGHRVTIYERGDYSGSLGASISCGANGTKWLKEWNVDISHGRPCTIRKLIRHALSNGEIQGIYDLSEYTGKWGYEYHNFFRADMHAMLMKSATGPGLGEPALLKRNHSCKSVDHATGTVSFQNNVTVRHDLVIGADGVGSSVRRALGVYPQRKRATSTCYHCVVQTAVVRRLGLADMSQNDALEYWGGQGLEKIVFAPCREGEIHSFYIFFPTPTSEKEAQVEEGWDFAGDRRQLLAPFPTLDPALHALFSHADPVDIRPWRLFAHEPYPYWSRGRTCILGDAAHPMLPDQSQGACQAIEDAAALGIIFGRSYQYTNDIRSGLRLYEEVRKPRASKVQAASARARENISERIGFSSQKNSKWYAVAQEDQKLTIEEINDYDMRQHIRQQAAQDYSDLHPGWRLASTS</sequence>
<dbReference type="InterPro" id="IPR036188">
    <property type="entry name" value="FAD/NAD-bd_sf"/>
</dbReference>
<evidence type="ECO:0000256" key="5">
    <source>
        <dbReference type="ARBA" id="ARBA00023033"/>
    </source>
</evidence>
<keyword evidence="8" id="KW-1185">Reference proteome</keyword>
<comment type="caution">
    <text evidence="7">The sequence shown here is derived from an EMBL/GenBank/DDBJ whole genome shotgun (WGS) entry which is preliminary data.</text>
</comment>
<evidence type="ECO:0000313" key="7">
    <source>
        <dbReference type="EMBL" id="GFF90561.1"/>
    </source>
</evidence>
<evidence type="ECO:0000256" key="1">
    <source>
        <dbReference type="ARBA" id="ARBA00007992"/>
    </source>
</evidence>
<dbReference type="PRINTS" id="PR00420">
    <property type="entry name" value="RNGMNOXGNASE"/>
</dbReference>
<dbReference type="PANTHER" id="PTHR13789">
    <property type="entry name" value="MONOOXYGENASE"/>
    <property type="match status" value="1"/>
</dbReference>
<evidence type="ECO:0000259" key="6">
    <source>
        <dbReference type="Pfam" id="PF01494"/>
    </source>
</evidence>
<name>A0ABQ1AYT2_ASPLE</name>
<dbReference type="Proteomes" id="UP000465220">
    <property type="component" value="Unassembled WGS sequence"/>
</dbReference>
<reference evidence="7 8" key="1">
    <citation type="submission" date="2020-01" db="EMBL/GenBank/DDBJ databases">
        <title>Draft genome sequence of Aspergillus lentulus IFM 60648.</title>
        <authorList>
            <person name="Takahashi H."/>
            <person name="Yaguchi T."/>
        </authorList>
    </citation>
    <scope>NUCLEOTIDE SEQUENCE [LARGE SCALE GENOMIC DNA]</scope>
    <source>
        <strain evidence="7 8">IFM 60648</strain>
    </source>
</reference>
<dbReference type="PANTHER" id="PTHR13789:SF172">
    <property type="entry name" value="HYDROXYLASE, PUTATIVE (AFU_ORTHOLOGUE AFUA_1G12410)-RELATED"/>
    <property type="match status" value="1"/>
</dbReference>
<gene>
    <name evidence="7" type="ORF">IFM60648_09108</name>
</gene>
<protein>
    <recommendedName>
        <fullName evidence="6">FAD-binding domain-containing protein</fullName>
    </recommendedName>
</protein>
<keyword evidence="5" id="KW-0503">Monooxygenase</keyword>
<keyword evidence="2" id="KW-0285">Flavoprotein</keyword>
<dbReference type="Pfam" id="PF01494">
    <property type="entry name" value="FAD_binding_3"/>
    <property type="match status" value="1"/>
</dbReference>
<dbReference type="EMBL" id="BLKI01000077">
    <property type="protein sequence ID" value="GFF90561.1"/>
    <property type="molecule type" value="Genomic_DNA"/>
</dbReference>
<comment type="similarity">
    <text evidence="1">Belongs to the paxM FAD-dependent monooxygenase family.</text>
</comment>
<dbReference type="InterPro" id="IPR050493">
    <property type="entry name" value="FAD-dep_Monooxygenase_BioMet"/>
</dbReference>
<organism evidence="7 8">
    <name type="scientific">Aspergillus lentulus</name>
    <dbReference type="NCBI Taxonomy" id="293939"/>
    <lineage>
        <taxon>Eukaryota</taxon>
        <taxon>Fungi</taxon>
        <taxon>Dikarya</taxon>
        <taxon>Ascomycota</taxon>
        <taxon>Pezizomycotina</taxon>
        <taxon>Eurotiomycetes</taxon>
        <taxon>Eurotiomycetidae</taxon>
        <taxon>Eurotiales</taxon>
        <taxon>Aspergillaceae</taxon>
        <taxon>Aspergillus</taxon>
        <taxon>Aspergillus subgen. Fumigati</taxon>
    </lineage>
</organism>
<feature type="domain" description="FAD-binding" evidence="6">
    <location>
        <begin position="11"/>
        <end position="369"/>
    </location>
</feature>
<evidence type="ECO:0000313" key="8">
    <source>
        <dbReference type="Proteomes" id="UP000465220"/>
    </source>
</evidence>
<dbReference type="SUPFAM" id="SSF54373">
    <property type="entry name" value="FAD-linked reductases, C-terminal domain"/>
    <property type="match status" value="1"/>
</dbReference>
<keyword evidence="3" id="KW-0274">FAD</keyword>
<proteinExistence type="inferred from homology"/>
<dbReference type="InterPro" id="IPR002938">
    <property type="entry name" value="FAD-bd"/>
</dbReference>
<evidence type="ECO:0000256" key="4">
    <source>
        <dbReference type="ARBA" id="ARBA00023002"/>
    </source>
</evidence>
<dbReference type="Gene3D" id="3.50.50.60">
    <property type="entry name" value="FAD/NAD(P)-binding domain"/>
    <property type="match status" value="1"/>
</dbReference>